<dbReference type="Pfam" id="PF07956">
    <property type="entry name" value="DUF1690"/>
    <property type="match status" value="1"/>
</dbReference>
<evidence type="ECO:0000313" key="3">
    <source>
        <dbReference type="Proteomes" id="UP000030669"/>
    </source>
</evidence>
<feature type="region of interest" description="Disordered" evidence="1">
    <location>
        <begin position="1"/>
        <end position="42"/>
    </location>
</feature>
<accession>S7RYP8</accession>
<gene>
    <name evidence="2" type="ORF">GLOTRDRAFT_127009</name>
</gene>
<dbReference type="OrthoDB" id="5544375at2759"/>
<sequence>MGAGQSKAESDEHFSEEVVNNLSDNLASPDTPPERQSSLDAHIRSRIQVELARLREEEEHVREEIERALEKENLDRERDMAGDETDSGVGQVKSTTALLGDVDELRKQVERFHSKKDDDDFVAARLKSEAVVQCYKNNPSTTLDCWKQVDEFKASVAHLEERYVESLR</sequence>
<organism evidence="2 3">
    <name type="scientific">Gloeophyllum trabeum (strain ATCC 11539 / FP-39264 / Madison 617)</name>
    <name type="common">Brown rot fungus</name>
    <dbReference type="NCBI Taxonomy" id="670483"/>
    <lineage>
        <taxon>Eukaryota</taxon>
        <taxon>Fungi</taxon>
        <taxon>Dikarya</taxon>
        <taxon>Basidiomycota</taxon>
        <taxon>Agaricomycotina</taxon>
        <taxon>Agaricomycetes</taxon>
        <taxon>Gloeophyllales</taxon>
        <taxon>Gloeophyllaceae</taxon>
        <taxon>Gloeophyllum</taxon>
    </lineage>
</organism>
<dbReference type="KEGG" id="gtr:GLOTRDRAFT_127009"/>
<dbReference type="EMBL" id="KB469298">
    <property type="protein sequence ID" value="EPQ58514.1"/>
    <property type="molecule type" value="Genomic_DNA"/>
</dbReference>
<dbReference type="OMA" id="GKSLNCW"/>
<evidence type="ECO:0008006" key="4">
    <source>
        <dbReference type="Google" id="ProtNLM"/>
    </source>
</evidence>
<dbReference type="Proteomes" id="UP000030669">
    <property type="component" value="Unassembled WGS sequence"/>
</dbReference>
<name>S7RYP8_GLOTA</name>
<dbReference type="HOGENOM" id="CLU_093897_1_0_1"/>
<dbReference type="GeneID" id="19301464"/>
<evidence type="ECO:0000313" key="2">
    <source>
        <dbReference type="EMBL" id="EPQ58514.1"/>
    </source>
</evidence>
<evidence type="ECO:0000256" key="1">
    <source>
        <dbReference type="SAM" id="MobiDB-lite"/>
    </source>
</evidence>
<keyword evidence="3" id="KW-1185">Reference proteome</keyword>
<protein>
    <recommendedName>
        <fullName evidence="4">DUF1690-domain-containing protein</fullName>
    </recommendedName>
</protein>
<proteinExistence type="predicted"/>
<feature type="compositionally biased region" description="Basic and acidic residues" evidence="1">
    <location>
        <begin position="72"/>
        <end position="81"/>
    </location>
</feature>
<feature type="compositionally biased region" description="Polar residues" evidence="1">
    <location>
        <begin position="18"/>
        <end position="39"/>
    </location>
</feature>
<dbReference type="InterPro" id="IPR012471">
    <property type="entry name" value="DUF1690"/>
</dbReference>
<dbReference type="eggNOG" id="ENOG502SP76">
    <property type="taxonomic scope" value="Eukaryota"/>
</dbReference>
<reference evidence="2 3" key="1">
    <citation type="journal article" date="2012" name="Science">
        <title>The Paleozoic origin of enzymatic lignin decomposition reconstructed from 31 fungal genomes.</title>
        <authorList>
            <person name="Floudas D."/>
            <person name="Binder M."/>
            <person name="Riley R."/>
            <person name="Barry K."/>
            <person name="Blanchette R.A."/>
            <person name="Henrissat B."/>
            <person name="Martinez A.T."/>
            <person name="Otillar R."/>
            <person name="Spatafora J.W."/>
            <person name="Yadav J.S."/>
            <person name="Aerts A."/>
            <person name="Benoit I."/>
            <person name="Boyd A."/>
            <person name="Carlson A."/>
            <person name="Copeland A."/>
            <person name="Coutinho P.M."/>
            <person name="de Vries R.P."/>
            <person name="Ferreira P."/>
            <person name="Findley K."/>
            <person name="Foster B."/>
            <person name="Gaskell J."/>
            <person name="Glotzer D."/>
            <person name="Gorecki P."/>
            <person name="Heitman J."/>
            <person name="Hesse C."/>
            <person name="Hori C."/>
            <person name="Igarashi K."/>
            <person name="Jurgens J.A."/>
            <person name="Kallen N."/>
            <person name="Kersten P."/>
            <person name="Kohler A."/>
            <person name="Kuees U."/>
            <person name="Kumar T.K.A."/>
            <person name="Kuo A."/>
            <person name="LaButti K."/>
            <person name="Larrondo L.F."/>
            <person name="Lindquist E."/>
            <person name="Ling A."/>
            <person name="Lombard V."/>
            <person name="Lucas S."/>
            <person name="Lundell T."/>
            <person name="Martin R."/>
            <person name="McLaughlin D.J."/>
            <person name="Morgenstern I."/>
            <person name="Morin E."/>
            <person name="Murat C."/>
            <person name="Nagy L.G."/>
            <person name="Nolan M."/>
            <person name="Ohm R.A."/>
            <person name="Patyshakuliyeva A."/>
            <person name="Rokas A."/>
            <person name="Ruiz-Duenas F.J."/>
            <person name="Sabat G."/>
            <person name="Salamov A."/>
            <person name="Samejima M."/>
            <person name="Schmutz J."/>
            <person name="Slot J.C."/>
            <person name="St John F."/>
            <person name="Stenlid J."/>
            <person name="Sun H."/>
            <person name="Sun S."/>
            <person name="Syed K."/>
            <person name="Tsang A."/>
            <person name="Wiebenga A."/>
            <person name="Young D."/>
            <person name="Pisabarro A."/>
            <person name="Eastwood D.C."/>
            <person name="Martin F."/>
            <person name="Cullen D."/>
            <person name="Grigoriev I.V."/>
            <person name="Hibbett D.S."/>
        </authorList>
    </citation>
    <scope>NUCLEOTIDE SEQUENCE [LARGE SCALE GENOMIC DNA]</scope>
    <source>
        <strain evidence="2 3">ATCC 11539</strain>
    </source>
</reference>
<dbReference type="AlphaFoldDB" id="S7RYP8"/>
<dbReference type="RefSeq" id="XP_007863671.1">
    <property type="nucleotide sequence ID" value="XM_007865480.1"/>
</dbReference>
<feature type="region of interest" description="Disordered" evidence="1">
    <location>
        <begin position="72"/>
        <end position="95"/>
    </location>
</feature>